<dbReference type="Proteomes" id="UP001204798">
    <property type="component" value="Unassembled WGS sequence"/>
</dbReference>
<accession>A0ABT2ELN7</accession>
<feature type="domain" description="NIF system FeS cluster assembly NifU N-terminal" evidence="1">
    <location>
        <begin position="15"/>
        <end position="133"/>
    </location>
</feature>
<dbReference type="Gene3D" id="3.90.1010.10">
    <property type="match status" value="1"/>
</dbReference>
<name>A0ABT2ELN7_9BACT</name>
<dbReference type="EMBL" id="JANUCP010000002">
    <property type="protein sequence ID" value="MCS3918816.1"/>
    <property type="molecule type" value="Genomic_DNA"/>
</dbReference>
<gene>
    <name evidence="2" type="ORF">M2350_001216</name>
</gene>
<dbReference type="InterPro" id="IPR002871">
    <property type="entry name" value="NIF_FeS_clus_asmbl_NifU_N"/>
</dbReference>
<organism evidence="2 3">
    <name type="scientific">Candidatus Fervidibacter sacchari</name>
    <dbReference type="NCBI Taxonomy" id="1448929"/>
    <lineage>
        <taxon>Bacteria</taxon>
        <taxon>Candidatus Fervidibacterota</taxon>
        <taxon>Candidatus Fervidibacter</taxon>
    </lineage>
</organism>
<sequence>MSATDKEIVALDWLYQEIILDHYKRPRNFGTLEKADAVAEEENPYCGDHIIVHLKTDGEHITEIRFTGRGCAISQASASMMTEKVKGMRLDEALKFAEDFRQMMRGEKPFPPEGELEDLDALRGVREFPVRVKCATLAWDLLQRTLAQVLEAKKGES</sequence>
<evidence type="ECO:0000313" key="3">
    <source>
        <dbReference type="Proteomes" id="UP001204798"/>
    </source>
</evidence>
<reference evidence="2 3" key="1">
    <citation type="submission" date="2022-08" db="EMBL/GenBank/DDBJ databases">
        <title>Bacterial and archaeal communities from various locations to study Microbial Dark Matter (Phase II).</title>
        <authorList>
            <person name="Stepanauskas R."/>
        </authorList>
    </citation>
    <scope>NUCLEOTIDE SEQUENCE [LARGE SCALE GENOMIC DNA]</scope>
    <source>
        <strain evidence="2 3">PD1</strain>
    </source>
</reference>
<protein>
    <submittedName>
        <fullName evidence="2">Nitrogen fixation NifU-like protein</fullName>
    </submittedName>
</protein>
<dbReference type="NCBIfam" id="TIGR01994">
    <property type="entry name" value="SUF_scaf_2"/>
    <property type="match status" value="1"/>
</dbReference>
<evidence type="ECO:0000313" key="2">
    <source>
        <dbReference type="EMBL" id="MCS3918816.1"/>
    </source>
</evidence>
<evidence type="ECO:0000259" key="1">
    <source>
        <dbReference type="Pfam" id="PF01592"/>
    </source>
</evidence>
<dbReference type="Pfam" id="PF01592">
    <property type="entry name" value="NifU_N"/>
    <property type="match status" value="1"/>
</dbReference>
<keyword evidence="3" id="KW-1185">Reference proteome</keyword>
<dbReference type="CDD" id="cd06664">
    <property type="entry name" value="IscU_like"/>
    <property type="match status" value="1"/>
</dbReference>
<dbReference type="SUPFAM" id="SSF82649">
    <property type="entry name" value="SufE/NifU"/>
    <property type="match status" value="1"/>
</dbReference>
<proteinExistence type="predicted"/>
<dbReference type="PANTHER" id="PTHR10093">
    <property type="entry name" value="IRON-SULFUR CLUSTER ASSEMBLY ENZYME NIFU HOMOLOG"/>
    <property type="match status" value="1"/>
</dbReference>
<comment type="caution">
    <text evidence="2">The sequence shown here is derived from an EMBL/GenBank/DDBJ whole genome shotgun (WGS) entry which is preliminary data.</text>
</comment>
<dbReference type="RefSeq" id="WP_259094864.1">
    <property type="nucleotide sequence ID" value="NZ_CP130454.1"/>
</dbReference>